<accession>A0A5Q0UG79</accession>
<dbReference type="OrthoDB" id="384602at2157"/>
<keyword evidence="2" id="KW-1185">Reference proteome</keyword>
<dbReference type="RefSeq" id="WP_153550315.1">
    <property type="nucleotide sequence ID" value="NZ_CP040089.1"/>
</dbReference>
<evidence type="ECO:0000313" key="1">
    <source>
        <dbReference type="EMBL" id="QGA80574.1"/>
    </source>
</evidence>
<dbReference type="GeneID" id="42365073"/>
<evidence type="ECO:0008006" key="3">
    <source>
        <dbReference type="Google" id="ProtNLM"/>
    </source>
</evidence>
<reference evidence="2" key="1">
    <citation type="submission" date="2019-05" db="EMBL/GenBank/DDBJ databases">
        <title>Candidatus Nanohalobium constans, a novel model system to study the DPANN nano-sized archaea: genomic and physiological characterization of a nanoarchaeon co-cultured with its chitinotrophic host.</title>
        <authorList>
            <person name="La Cono V."/>
            <person name="Arcadi E."/>
            <person name="Crisafi F."/>
            <person name="Denaro R."/>
            <person name="La Spada G."/>
            <person name="Messina E."/>
            <person name="Smedile F."/>
            <person name="Toshchakov S.V."/>
            <person name="Shevchenko M.A."/>
            <person name="Golyshin P.N."/>
            <person name="Golyshina O.V."/>
            <person name="Ferrer M."/>
            <person name="Rohde M."/>
            <person name="Mushegian A."/>
            <person name="Sorokin D.Y."/>
            <person name="Giuliano L."/>
            <person name="Yakimov M.M."/>
        </authorList>
    </citation>
    <scope>NUCLEOTIDE SEQUENCE [LARGE SCALE GENOMIC DNA]</scope>
    <source>
        <strain evidence="2">LC1Nh</strain>
    </source>
</reference>
<proteinExistence type="predicted"/>
<evidence type="ECO:0000313" key="2">
    <source>
        <dbReference type="Proteomes" id="UP000377803"/>
    </source>
</evidence>
<gene>
    <name evidence="1" type="ORF">LC1Nh_0685</name>
</gene>
<dbReference type="AlphaFoldDB" id="A0A5Q0UG79"/>
<organism evidence="1 2">
    <name type="scientific">Candidatus Nanohalobium constans</name>
    <dbReference type="NCBI Taxonomy" id="2565781"/>
    <lineage>
        <taxon>Archaea</taxon>
        <taxon>Candidatus Nanohalarchaeota</taxon>
        <taxon>Candidatus Nanohalobia</taxon>
        <taxon>Candidatus Nanohalobiales</taxon>
        <taxon>Candidatus Nanohalobiaceae</taxon>
        <taxon>Candidatus Nanohalobium</taxon>
    </lineage>
</organism>
<name>A0A5Q0UG79_9ARCH</name>
<dbReference type="EMBL" id="CP040089">
    <property type="protein sequence ID" value="QGA80574.1"/>
    <property type="molecule type" value="Genomic_DNA"/>
</dbReference>
<protein>
    <recommendedName>
        <fullName evidence="3">rRNA small subunit methyltransferase F RNA-binding PUA-like domain-containing protein</fullName>
    </recommendedName>
</protein>
<sequence>MPNSRNKAKKYLEERFGVETKELTLKEISGDFWLTSSEESNLEFETEGIRAVRVMDIGLKPTTYLLQLLDDEISRNVIEVNEKEMKTLEEGGMIQRTMGKKGYIALKFQGRVIGCGLYKDELVSSRIPEGRMKELVDSF</sequence>
<dbReference type="Proteomes" id="UP000377803">
    <property type="component" value="Chromosome"/>
</dbReference>
<dbReference type="KEGG" id="ncon:LC1Nh_0685"/>